<dbReference type="InterPro" id="IPR003497">
    <property type="entry name" value="BRO_N_domain"/>
</dbReference>
<protein>
    <submittedName>
        <fullName evidence="2">BRO-N domain protein</fullName>
    </submittedName>
</protein>
<dbReference type="EMBL" id="MK072386">
    <property type="protein sequence ID" value="AYV83073.1"/>
    <property type="molecule type" value="Genomic_DNA"/>
</dbReference>
<feature type="domain" description="Bro-N" evidence="1">
    <location>
        <begin position="3"/>
        <end position="94"/>
    </location>
</feature>
<reference evidence="2" key="1">
    <citation type="submission" date="2018-10" db="EMBL/GenBank/DDBJ databases">
        <title>Hidden diversity of soil giant viruses.</title>
        <authorList>
            <person name="Schulz F."/>
            <person name="Alteio L."/>
            <person name="Goudeau D."/>
            <person name="Ryan E.M."/>
            <person name="Malmstrom R.R."/>
            <person name="Blanchard J."/>
            <person name="Woyke T."/>
        </authorList>
    </citation>
    <scope>NUCLEOTIDE SEQUENCE</scope>
    <source>
        <strain evidence="2">HYV1</strain>
    </source>
</reference>
<proteinExistence type="predicted"/>
<sequence length="94" mass="11114">MAQKLIDVYRHILKYNKDIVYIAFHKITGDPFFHANQLCELLEYADCRDVIRRHVDENDIAYLKDIIENYKILYKNVQGHTKFLNEAATLLTAI</sequence>
<name>A0A3G5AB56_9VIRU</name>
<evidence type="ECO:0000259" key="1">
    <source>
        <dbReference type="PROSITE" id="PS51750"/>
    </source>
</evidence>
<evidence type="ECO:0000313" key="2">
    <source>
        <dbReference type="EMBL" id="AYV83073.1"/>
    </source>
</evidence>
<dbReference type="PROSITE" id="PS51750">
    <property type="entry name" value="BRO_N"/>
    <property type="match status" value="1"/>
</dbReference>
<dbReference type="Pfam" id="PF02498">
    <property type="entry name" value="Bro-N"/>
    <property type="match status" value="1"/>
</dbReference>
<accession>A0A3G5AB56</accession>
<gene>
    <name evidence="2" type="ORF">Hyperionvirus4_38</name>
</gene>
<organism evidence="2">
    <name type="scientific">Hyperionvirus sp</name>
    <dbReference type="NCBI Taxonomy" id="2487770"/>
    <lineage>
        <taxon>Viruses</taxon>
        <taxon>Varidnaviria</taxon>
        <taxon>Bamfordvirae</taxon>
        <taxon>Nucleocytoviricota</taxon>
        <taxon>Megaviricetes</taxon>
        <taxon>Imitervirales</taxon>
        <taxon>Mimiviridae</taxon>
        <taxon>Klosneuvirinae</taxon>
    </lineage>
</organism>